<comment type="caution">
    <text evidence="5">The sequence shown here is derived from an EMBL/GenBank/DDBJ whole genome shotgun (WGS) entry which is preliminary data.</text>
</comment>
<dbReference type="EMBL" id="JAMQGR010000001">
    <property type="protein sequence ID" value="MCM2564308.1"/>
    <property type="molecule type" value="Genomic_DNA"/>
</dbReference>
<dbReference type="PANTHER" id="PTHR44943:SF8">
    <property type="entry name" value="TPR REPEAT-CONTAINING PROTEIN MJ0263"/>
    <property type="match status" value="1"/>
</dbReference>
<dbReference type="Pfam" id="PF14559">
    <property type="entry name" value="TPR_19"/>
    <property type="match status" value="2"/>
</dbReference>
<name>A0ABT0WJR4_9BURK</name>
<keyword evidence="4" id="KW-0812">Transmembrane</keyword>
<reference evidence="5 6" key="1">
    <citation type="submission" date="2022-06" db="EMBL/GenBank/DDBJ databases">
        <title>Janthinobacterium kumbetensis sp. nov., isolated from spring water in Turkey.</title>
        <authorList>
            <person name="Inan Bektas K."/>
            <person name="Belduz A.A."/>
            <person name="Canakci S."/>
            <person name="Nalcaoglu A."/>
            <person name="Ceylan E."/>
            <person name="Kati H."/>
        </authorList>
    </citation>
    <scope>NUCLEOTIDE SEQUENCE [LARGE SCALE GENOMIC DNA]</scope>
    <source>
        <strain evidence="5 6">GK</strain>
    </source>
</reference>
<dbReference type="InterPro" id="IPR051685">
    <property type="entry name" value="Ycf3/AcsC/BcsC/TPR_MFPF"/>
</dbReference>
<dbReference type="SMART" id="SM00028">
    <property type="entry name" value="TPR"/>
    <property type="match status" value="3"/>
</dbReference>
<keyword evidence="4" id="KW-0472">Membrane</keyword>
<dbReference type="Proteomes" id="UP001202243">
    <property type="component" value="Unassembled WGS sequence"/>
</dbReference>
<evidence type="ECO:0000313" key="6">
    <source>
        <dbReference type="Proteomes" id="UP001202243"/>
    </source>
</evidence>
<keyword evidence="1" id="KW-0677">Repeat</keyword>
<gene>
    <name evidence="5" type="ORF">NCG91_01755</name>
</gene>
<keyword evidence="4" id="KW-1133">Transmembrane helix</keyword>
<feature type="repeat" description="TPR" evidence="3">
    <location>
        <begin position="266"/>
        <end position="299"/>
    </location>
</feature>
<organism evidence="5 6">
    <name type="scientific">Janthinobacterium kumbetense</name>
    <dbReference type="NCBI Taxonomy" id="2950280"/>
    <lineage>
        <taxon>Bacteria</taxon>
        <taxon>Pseudomonadati</taxon>
        <taxon>Pseudomonadota</taxon>
        <taxon>Betaproteobacteria</taxon>
        <taxon>Burkholderiales</taxon>
        <taxon>Oxalobacteraceae</taxon>
        <taxon>Janthinobacterium</taxon>
    </lineage>
</organism>
<evidence type="ECO:0000313" key="5">
    <source>
        <dbReference type="EMBL" id="MCM2564308.1"/>
    </source>
</evidence>
<dbReference type="PROSITE" id="PS50005">
    <property type="entry name" value="TPR"/>
    <property type="match status" value="1"/>
</dbReference>
<accession>A0ABT0WJR4</accession>
<dbReference type="SUPFAM" id="SSF48452">
    <property type="entry name" value="TPR-like"/>
    <property type="match status" value="1"/>
</dbReference>
<evidence type="ECO:0000256" key="1">
    <source>
        <dbReference type="ARBA" id="ARBA00022737"/>
    </source>
</evidence>
<dbReference type="Gene3D" id="1.25.40.10">
    <property type="entry name" value="Tetratricopeptide repeat domain"/>
    <property type="match status" value="2"/>
</dbReference>
<evidence type="ECO:0000256" key="3">
    <source>
        <dbReference type="PROSITE-ProRule" id="PRU00339"/>
    </source>
</evidence>
<protein>
    <submittedName>
        <fullName evidence="5">Tetratricopeptide repeat protein</fullName>
    </submittedName>
</protein>
<evidence type="ECO:0000256" key="2">
    <source>
        <dbReference type="ARBA" id="ARBA00022803"/>
    </source>
</evidence>
<feature type="transmembrane region" description="Helical" evidence="4">
    <location>
        <begin position="39"/>
        <end position="60"/>
    </location>
</feature>
<proteinExistence type="predicted"/>
<keyword evidence="2 3" id="KW-0802">TPR repeat</keyword>
<keyword evidence="6" id="KW-1185">Reference proteome</keyword>
<dbReference type="PANTHER" id="PTHR44943">
    <property type="entry name" value="CELLULOSE SYNTHASE OPERON PROTEIN C"/>
    <property type="match status" value="1"/>
</dbReference>
<evidence type="ECO:0000256" key="4">
    <source>
        <dbReference type="SAM" id="Phobius"/>
    </source>
</evidence>
<sequence length="353" mass="37737">MSLINKMLQDLDARGTPDGRGDAAGIRSVPERERGVSRALVFGGAAGLTAAAIALGWVYLKRPAVPPVLVSVASTPVLVPVPAPAPVVVAPAPAPVPVVAAEPEPVFQAEEATPAPAKLRAADMRRITQQAVKPAVAPVVKTAASAASERIIDGKQVTPQQRVENEYRRALAQLQDGRVSDAMLALQQTLQLDPRHQGARETLVRLLLEAQRPDEAARQLQLSLALDPKQPAQAMMLARLQLDKANGGAAALDTLMRSLPYAADSGEYHAFLAGVLQREQRYREAAEHYQLALQAAPDNSVWWMGLGIALQADNHPAQARQAFERAKGLQTLSPQLQAFVERKLVQLTAAAAK</sequence>
<dbReference type="InterPro" id="IPR011990">
    <property type="entry name" value="TPR-like_helical_dom_sf"/>
</dbReference>
<dbReference type="RefSeq" id="WP_251348320.1">
    <property type="nucleotide sequence ID" value="NZ_JAMQGR010000001.1"/>
</dbReference>
<dbReference type="InterPro" id="IPR019734">
    <property type="entry name" value="TPR_rpt"/>
</dbReference>